<dbReference type="InterPro" id="IPR028051">
    <property type="entry name" value="CheX-like_dom"/>
</dbReference>
<organism evidence="3">
    <name type="scientific">uncultured Nocardioides sp</name>
    <dbReference type="NCBI Taxonomy" id="198441"/>
    <lineage>
        <taxon>Bacteria</taxon>
        <taxon>Bacillati</taxon>
        <taxon>Actinomycetota</taxon>
        <taxon>Actinomycetes</taxon>
        <taxon>Propionibacteriales</taxon>
        <taxon>Nocardioidaceae</taxon>
        <taxon>Nocardioides</taxon>
        <taxon>environmental samples</taxon>
    </lineage>
</organism>
<evidence type="ECO:0000259" key="2">
    <source>
        <dbReference type="Pfam" id="PF13690"/>
    </source>
</evidence>
<feature type="domain" description="Chemotaxis phosphatase CheX-like" evidence="2">
    <location>
        <begin position="44"/>
        <end position="119"/>
    </location>
</feature>
<dbReference type="RefSeq" id="WP_295657378.1">
    <property type="nucleotide sequence ID" value="NZ_CADCUP010000067.1"/>
</dbReference>
<keyword evidence="1" id="KW-0145">Chemotaxis</keyword>
<accession>A0A6J4N8M3</accession>
<protein>
    <recommendedName>
        <fullName evidence="2">Chemotaxis phosphatase CheX-like domain-containing protein</fullName>
    </recommendedName>
</protein>
<dbReference type="Pfam" id="PF13690">
    <property type="entry name" value="CheX"/>
    <property type="match status" value="1"/>
</dbReference>
<name>A0A6J4N8M3_9ACTN</name>
<dbReference type="Gene3D" id="3.40.1550.10">
    <property type="entry name" value="CheC-like"/>
    <property type="match status" value="1"/>
</dbReference>
<evidence type="ECO:0000256" key="1">
    <source>
        <dbReference type="ARBA" id="ARBA00022500"/>
    </source>
</evidence>
<evidence type="ECO:0000313" key="3">
    <source>
        <dbReference type="EMBL" id="CAA9381167.1"/>
    </source>
</evidence>
<dbReference type="InterPro" id="IPR028976">
    <property type="entry name" value="CheC-like_sf"/>
</dbReference>
<gene>
    <name evidence="3" type="ORF">AVDCRST_MAG06-962</name>
</gene>
<reference evidence="3" key="1">
    <citation type="submission" date="2020-02" db="EMBL/GenBank/DDBJ databases">
        <authorList>
            <person name="Meier V. D."/>
        </authorList>
    </citation>
    <scope>NUCLEOTIDE SEQUENCE</scope>
    <source>
        <strain evidence="3">AVDCRST_MAG06</strain>
    </source>
</reference>
<sequence>MPTILHPDDLLLGAVVEQVWASMLHQPVLPWTAPWPTGTVGPLASITVTGDWSGTLRLWCTDGAATSMTRALLKPAAGSEADAEDVEDALGEVVNVVAGSLKGALGGTSRLGLPHVARGLSPAWSPAGPHLTASWHGDPVLVSIHHPAR</sequence>
<dbReference type="GO" id="GO:0006935">
    <property type="term" value="P:chemotaxis"/>
    <property type="evidence" value="ECO:0007669"/>
    <property type="project" value="UniProtKB-KW"/>
</dbReference>
<dbReference type="SUPFAM" id="SSF103039">
    <property type="entry name" value="CheC-like"/>
    <property type="match status" value="1"/>
</dbReference>
<dbReference type="EMBL" id="CADCUP010000067">
    <property type="protein sequence ID" value="CAA9381167.1"/>
    <property type="molecule type" value="Genomic_DNA"/>
</dbReference>
<dbReference type="AlphaFoldDB" id="A0A6J4N8M3"/>
<proteinExistence type="predicted"/>